<proteinExistence type="inferred from homology"/>
<comment type="caution">
    <text evidence="2">The sequence shown here is derived from an EMBL/GenBank/DDBJ whole genome shotgun (WGS) entry which is preliminary data.</text>
</comment>
<dbReference type="PANTHER" id="PTHR21405">
    <property type="entry name" value="CDNA SEQUENCE BC021608"/>
    <property type="match status" value="1"/>
</dbReference>
<protein>
    <submittedName>
        <fullName evidence="2">Tetratricopeptide repeat protein 36</fullName>
    </submittedName>
</protein>
<reference evidence="2 3" key="1">
    <citation type="journal article" date="2024" name="IMA Fungus">
        <title>Apiospora arundinis, a panoply of carbohydrate-active enzymes and secondary metabolites.</title>
        <authorList>
            <person name="Sorensen T."/>
            <person name="Petersen C."/>
            <person name="Muurmann A.T."/>
            <person name="Christiansen J.V."/>
            <person name="Brundto M.L."/>
            <person name="Overgaard C.K."/>
            <person name="Boysen A.T."/>
            <person name="Wollenberg R.D."/>
            <person name="Larsen T.O."/>
            <person name="Sorensen J.L."/>
            <person name="Nielsen K.L."/>
            <person name="Sondergaard T.E."/>
        </authorList>
    </citation>
    <scope>NUCLEOTIDE SEQUENCE [LARGE SCALE GENOMIC DNA]</scope>
    <source>
        <strain evidence="2 3">AAU 773</strain>
    </source>
</reference>
<evidence type="ECO:0000256" key="1">
    <source>
        <dbReference type="ARBA" id="ARBA00006995"/>
    </source>
</evidence>
<evidence type="ECO:0000313" key="3">
    <source>
        <dbReference type="Proteomes" id="UP001390339"/>
    </source>
</evidence>
<comment type="similarity">
    <text evidence="1">Belongs to the TTC36 family.</text>
</comment>
<gene>
    <name evidence="2" type="ORF">PGQ11_008655</name>
</gene>
<dbReference type="PANTHER" id="PTHR21405:SF0">
    <property type="entry name" value="TETRATRICOPEPTIDE REPEAT PROTEIN 36"/>
    <property type="match status" value="1"/>
</dbReference>
<name>A0ABR2IFS1_9PEZI</name>
<evidence type="ECO:0000313" key="2">
    <source>
        <dbReference type="EMBL" id="KAK8862420.1"/>
    </source>
</evidence>
<sequence length="264" mass="29139">MDPTSLSRRDENVLEKMKDPESNPLMAVLVDSALPKDPNIHQPSIYERVSQRERDIVVAMQQIEMQLAGLKTAAPALDPTEEYKTCVAHLGQLIAEYPRYASVRNNRAQALRRLYGDRMLLHVDDSTGLAQSAEFSEKKEAAAMALSDLDEAVKLLTPKSLFASISPQASKTLALSHTQRAALYHMTAKGLSDEIQLNIHEGRKEIGWSKIDFEEAASRDFALGGRYGNEIAKGLAVATNPTAKLCGQIVREAMKKEYGPGFEV</sequence>
<dbReference type="Proteomes" id="UP001390339">
    <property type="component" value="Unassembled WGS sequence"/>
</dbReference>
<dbReference type="InterPro" id="IPR038906">
    <property type="entry name" value="TTC36"/>
</dbReference>
<keyword evidence="3" id="KW-1185">Reference proteome</keyword>
<dbReference type="EMBL" id="JAPCWZ010000005">
    <property type="protein sequence ID" value="KAK8862420.1"/>
    <property type="molecule type" value="Genomic_DNA"/>
</dbReference>
<accession>A0ABR2IFS1</accession>
<organism evidence="2 3">
    <name type="scientific">Apiospora arundinis</name>
    <dbReference type="NCBI Taxonomy" id="335852"/>
    <lineage>
        <taxon>Eukaryota</taxon>
        <taxon>Fungi</taxon>
        <taxon>Dikarya</taxon>
        <taxon>Ascomycota</taxon>
        <taxon>Pezizomycotina</taxon>
        <taxon>Sordariomycetes</taxon>
        <taxon>Xylariomycetidae</taxon>
        <taxon>Amphisphaeriales</taxon>
        <taxon>Apiosporaceae</taxon>
        <taxon>Apiospora</taxon>
    </lineage>
</organism>